<sequence length="187" mass="20626">MSIRVAILAILVGVISVVAEYTQPSIWPQPKSFVTGQSQTNVLPFQYVSKNGNVKTLSEAYDRNNKLIFNHAVDDAKHGKQAVYKVEVSVADNSEAYPQLTTDESYSLHIPSSTESGPAVITLTAKTIYGALHGLQSLSQLVVYDFDADSYFIPSTPMQIEDAPRYPHIKSVFYAPTILCKNLFVHS</sequence>
<reference evidence="4" key="1">
    <citation type="submission" date="2021-01" db="EMBL/GenBank/DDBJ databases">
        <authorList>
            <person name="Corre E."/>
            <person name="Pelletier E."/>
            <person name="Niang G."/>
            <person name="Scheremetjew M."/>
            <person name="Finn R."/>
            <person name="Kale V."/>
            <person name="Holt S."/>
            <person name="Cochrane G."/>
            <person name="Meng A."/>
            <person name="Brown T."/>
            <person name="Cohen L."/>
        </authorList>
    </citation>
    <scope>NUCLEOTIDE SEQUENCE</scope>
    <source>
        <strain evidence="4">CCAP 955/1</strain>
    </source>
</reference>
<dbReference type="InterPro" id="IPR025705">
    <property type="entry name" value="Beta_hexosaminidase_sua/sub"/>
</dbReference>
<dbReference type="SUPFAM" id="SSF55545">
    <property type="entry name" value="beta-N-acetylhexosaminidase-like domain"/>
    <property type="match status" value="1"/>
</dbReference>
<accession>A0A7S3M8J4</accession>
<proteinExistence type="predicted"/>
<organism evidence="4">
    <name type="scientific">Spumella elongata</name>
    <dbReference type="NCBI Taxonomy" id="89044"/>
    <lineage>
        <taxon>Eukaryota</taxon>
        <taxon>Sar</taxon>
        <taxon>Stramenopiles</taxon>
        <taxon>Ochrophyta</taxon>
        <taxon>Chrysophyceae</taxon>
        <taxon>Chromulinales</taxon>
        <taxon>Chromulinaceae</taxon>
        <taxon>Spumella</taxon>
    </lineage>
</organism>
<dbReference type="GO" id="GO:0005975">
    <property type="term" value="P:carbohydrate metabolic process"/>
    <property type="evidence" value="ECO:0007669"/>
    <property type="project" value="InterPro"/>
</dbReference>
<dbReference type="AlphaFoldDB" id="A0A7S3M8J4"/>
<feature type="signal peptide" evidence="2">
    <location>
        <begin position="1"/>
        <end position="19"/>
    </location>
</feature>
<name>A0A7S3M8J4_9STRA</name>
<dbReference type="Gene3D" id="3.30.379.10">
    <property type="entry name" value="Chitobiase/beta-hexosaminidase domain 2-like"/>
    <property type="match status" value="1"/>
</dbReference>
<protein>
    <recommendedName>
        <fullName evidence="3">Beta-hexosaminidase eukaryotic type N-terminal domain-containing protein</fullName>
    </recommendedName>
</protein>
<keyword evidence="1" id="KW-0378">Hydrolase</keyword>
<evidence type="ECO:0000256" key="2">
    <source>
        <dbReference type="SAM" id="SignalP"/>
    </source>
</evidence>
<dbReference type="GO" id="GO:0030203">
    <property type="term" value="P:glycosaminoglycan metabolic process"/>
    <property type="evidence" value="ECO:0007669"/>
    <property type="project" value="TreeGrafter"/>
</dbReference>
<evidence type="ECO:0000256" key="1">
    <source>
        <dbReference type="ARBA" id="ARBA00022801"/>
    </source>
</evidence>
<evidence type="ECO:0000259" key="3">
    <source>
        <dbReference type="Pfam" id="PF14845"/>
    </source>
</evidence>
<dbReference type="PRINTS" id="PR00738">
    <property type="entry name" value="GLHYDRLASE20"/>
</dbReference>
<dbReference type="Pfam" id="PF14845">
    <property type="entry name" value="Glycohydro_20b2"/>
    <property type="match status" value="1"/>
</dbReference>
<evidence type="ECO:0000313" key="4">
    <source>
        <dbReference type="EMBL" id="CAE0289244.1"/>
    </source>
</evidence>
<feature type="chain" id="PRO_5030701042" description="Beta-hexosaminidase eukaryotic type N-terminal domain-containing protein" evidence="2">
    <location>
        <begin position="20"/>
        <end position="187"/>
    </location>
</feature>
<dbReference type="InterPro" id="IPR029019">
    <property type="entry name" value="HEX_eukaryotic_N"/>
</dbReference>
<dbReference type="GO" id="GO:0016020">
    <property type="term" value="C:membrane"/>
    <property type="evidence" value="ECO:0007669"/>
    <property type="project" value="TreeGrafter"/>
</dbReference>
<gene>
    <name evidence="4" type="ORF">SELO1098_LOCUS18087</name>
</gene>
<dbReference type="InterPro" id="IPR029018">
    <property type="entry name" value="Hex-like_dom2"/>
</dbReference>
<dbReference type="PANTHER" id="PTHR22600:SF21">
    <property type="entry name" value="BETA-HEXOSAMINIDASE A"/>
    <property type="match status" value="1"/>
</dbReference>
<dbReference type="EMBL" id="HBIC01035360">
    <property type="protein sequence ID" value="CAE0289244.1"/>
    <property type="molecule type" value="Transcribed_RNA"/>
</dbReference>
<dbReference type="PANTHER" id="PTHR22600">
    <property type="entry name" value="BETA-HEXOSAMINIDASE"/>
    <property type="match status" value="1"/>
</dbReference>
<keyword evidence="2" id="KW-0732">Signal</keyword>
<feature type="domain" description="Beta-hexosaminidase eukaryotic type N-terminal" evidence="3">
    <location>
        <begin position="26"/>
        <end position="141"/>
    </location>
</feature>
<dbReference type="GO" id="GO:0004563">
    <property type="term" value="F:beta-N-acetylhexosaminidase activity"/>
    <property type="evidence" value="ECO:0007669"/>
    <property type="project" value="InterPro"/>
</dbReference>